<dbReference type="EMBL" id="JAZHXJ010002088">
    <property type="protein sequence ID" value="KAL1841338.1"/>
    <property type="molecule type" value="Genomic_DNA"/>
</dbReference>
<accession>A0ABR3VIY9</accession>
<name>A0ABR3VIY9_9PEZI</name>
<proteinExistence type="predicted"/>
<reference evidence="2 3" key="1">
    <citation type="journal article" date="2024" name="Commun. Biol.">
        <title>Comparative genomic analysis of thermophilic fungi reveals convergent evolutionary adaptations and gene losses.</title>
        <authorList>
            <person name="Steindorff A.S."/>
            <person name="Aguilar-Pontes M.V."/>
            <person name="Robinson A.J."/>
            <person name="Andreopoulos B."/>
            <person name="LaButti K."/>
            <person name="Kuo A."/>
            <person name="Mondo S."/>
            <person name="Riley R."/>
            <person name="Otillar R."/>
            <person name="Haridas S."/>
            <person name="Lipzen A."/>
            <person name="Grimwood J."/>
            <person name="Schmutz J."/>
            <person name="Clum A."/>
            <person name="Reid I.D."/>
            <person name="Moisan M.C."/>
            <person name="Butler G."/>
            <person name="Nguyen T.T.M."/>
            <person name="Dewar K."/>
            <person name="Conant G."/>
            <person name="Drula E."/>
            <person name="Henrissat B."/>
            <person name="Hansel C."/>
            <person name="Singer S."/>
            <person name="Hutchinson M.I."/>
            <person name="de Vries R.P."/>
            <person name="Natvig D.O."/>
            <person name="Powell A.J."/>
            <person name="Tsang A."/>
            <person name="Grigoriev I.V."/>
        </authorList>
    </citation>
    <scope>NUCLEOTIDE SEQUENCE [LARGE SCALE GENOMIC DNA]</scope>
    <source>
        <strain evidence="2 3">ATCC 24622</strain>
    </source>
</reference>
<dbReference type="Proteomes" id="UP001586593">
    <property type="component" value="Unassembled WGS sequence"/>
</dbReference>
<evidence type="ECO:0000313" key="2">
    <source>
        <dbReference type="EMBL" id="KAL1841338.1"/>
    </source>
</evidence>
<sequence length="452" mass="47201">MSQVLRPPPQGVVDDVARRDVLDPGQQGRREGGEGPVLGLQDADVEGRQVEMRGCHVEVEILLSTPRLARRGGRGRRDGKLGLSQALYLLLGRVDGADGSLRPLAVLLEEQFVLLLLAQQILDLSVVLLLHVASRPLHDPGVVQHVGGEVPRHVVDRVEHLGASLPRQRQGALGVPHHEPQHHVVARSRQGALLAGVEPHRPHLRDVDGIVADGAVPPLGLLARPRPVGAVAGSVVAAHAGVHEADQAGEAKDVPASRHPRSDRFRQADGTRGLLGLGAGQDLQHVGPVEVLVGVDSVLRVVAGRRDHEAVVCVDVAGLVGGVVAGADAPGGVPAVGARVQAVGEAGVVAVVVVAGGKGVVQQVGDGGLAAAAGRVPHRAHLGHGVFFVGVRAPGERSTLVAVLLSRPLALPRSRMRGGRAHLAGAASRLEARRRAARLVLRRRVRSCGWNR</sequence>
<gene>
    <name evidence="2" type="ORF">VTK73DRAFT_3504</name>
</gene>
<feature type="region of interest" description="Disordered" evidence="1">
    <location>
        <begin position="18"/>
        <end position="40"/>
    </location>
</feature>
<protein>
    <submittedName>
        <fullName evidence="2">Uncharacterized protein</fullName>
    </submittedName>
</protein>
<feature type="compositionally biased region" description="Basic and acidic residues" evidence="1">
    <location>
        <begin position="18"/>
        <end position="33"/>
    </location>
</feature>
<evidence type="ECO:0000256" key="1">
    <source>
        <dbReference type="SAM" id="MobiDB-lite"/>
    </source>
</evidence>
<feature type="region of interest" description="Disordered" evidence="1">
    <location>
        <begin position="243"/>
        <end position="266"/>
    </location>
</feature>
<organism evidence="2 3">
    <name type="scientific">Phialemonium thermophilum</name>
    <dbReference type="NCBI Taxonomy" id="223376"/>
    <lineage>
        <taxon>Eukaryota</taxon>
        <taxon>Fungi</taxon>
        <taxon>Dikarya</taxon>
        <taxon>Ascomycota</taxon>
        <taxon>Pezizomycotina</taxon>
        <taxon>Sordariomycetes</taxon>
        <taxon>Sordariomycetidae</taxon>
        <taxon>Cephalothecales</taxon>
        <taxon>Cephalothecaceae</taxon>
        <taxon>Phialemonium</taxon>
    </lineage>
</organism>
<comment type="caution">
    <text evidence="2">The sequence shown here is derived from an EMBL/GenBank/DDBJ whole genome shotgun (WGS) entry which is preliminary data.</text>
</comment>
<evidence type="ECO:0000313" key="3">
    <source>
        <dbReference type="Proteomes" id="UP001586593"/>
    </source>
</evidence>
<keyword evidence="3" id="KW-1185">Reference proteome</keyword>